<comment type="caution">
    <text evidence="3">The sequence shown here is derived from an EMBL/GenBank/DDBJ whole genome shotgun (WGS) entry which is preliminary data.</text>
</comment>
<evidence type="ECO:0000313" key="4">
    <source>
        <dbReference type="Proteomes" id="UP000730618"/>
    </source>
</evidence>
<dbReference type="PIRSF" id="PIRSF005384">
    <property type="entry name" value="RpiB_LacA_B"/>
    <property type="match status" value="1"/>
</dbReference>
<dbReference type="EC" id="5.3.1.34" evidence="3"/>
<reference evidence="3 4" key="1">
    <citation type="submission" date="2021-06" db="EMBL/GenBank/DDBJ databases">
        <authorList>
            <person name="Criscuolo A."/>
        </authorList>
    </citation>
    <scope>NUCLEOTIDE SEQUENCE [LARGE SCALE GENOMIC DNA]</scope>
    <source>
        <strain evidence="4">CIP 111802</strain>
    </source>
</reference>
<dbReference type="PANTHER" id="PTHR43732:SF1">
    <property type="entry name" value="RIBOSE 5-PHOSPHATE ISOMERASE"/>
    <property type="match status" value="1"/>
</dbReference>
<keyword evidence="4" id="KW-1185">Reference proteome</keyword>
<accession>A0ABM8VSZ0</accession>
<dbReference type="RefSeq" id="WP_218102826.1">
    <property type="nucleotide sequence ID" value="NZ_CAJVCE010000034.1"/>
</dbReference>
<dbReference type="InterPro" id="IPR003500">
    <property type="entry name" value="RpiB_LacA_LacB"/>
</dbReference>
<organism evidence="3 4">
    <name type="scientific">Paenibacillus allorhizosphaerae</name>
    <dbReference type="NCBI Taxonomy" id="2849866"/>
    <lineage>
        <taxon>Bacteria</taxon>
        <taxon>Bacillati</taxon>
        <taxon>Bacillota</taxon>
        <taxon>Bacilli</taxon>
        <taxon>Bacillales</taxon>
        <taxon>Paenibacillaceae</taxon>
        <taxon>Paenibacillus</taxon>
    </lineage>
</organism>
<dbReference type="InterPro" id="IPR004785">
    <property type="entry name" value="RpiB"/>
</dbReference>
<dbReference type="EMBL" id="CAJVCE010000034">
    <property type="protein sequence ID" value="CAG7657185.1"/>
    <property type="molecule type" value="Genomic_DNA"/>
</dbReference>
<dbReference type="InterPro" id="IPR051812">
    <property type="entry name" value="SPI_LacAB/RpiB"/>
</dbReference>
<dbReference type="Proteomes" id="UP000730618">
    <property type="component" value="Unassembled WGS sequence"/>
</dbReference>
<proteinExistence type="inferred from homology"/>
<keyword evidence="2 3" id="KW-0413">Isomerase</keyword>
<sequence>MRIAIGADEAGYSLKEIIKSYLGEKGVECVDFGPSDGNEQIDYPDVGFAVAEQIAQGLFDRGILVCGTGIGMTITADKVPGIRAALCHDTYSAERARKSNNAQVLTMGARVIGSELAKHVVQAWLNAEFDGGASERKVQKIIDGEQRLYQALGPQSEINSCSLAWKTLRS</sequence>
<dbReference type="PANTHER" id="PTHR43732">
    <property type="entry name" value="RIBOSE 5-PHOSPHATE ISOMERASE-RELATED"/>
    <property type="match status" value="1"/>
</dbReference>
<dbReference type="NCBIfam" id="NF004051">
    <property type="entry name" value="PRK05571.1"/>
    <property type="match status" value="1"/>
</dbReference>
<evidence type="ECO:0000256" key="2">
    <source>
        <dbReference type="ARBA" id="ARBA00023235"/>
    </source>
</evidence>
<name>A0ABM8VSZ0_9BACL</name>
<dbReference type="NCBIfam" id="TIGR01120">
    <property type="entry name" value="rpiB"/>
    <property type="match status" value="1"/>
</dbReference>
<evidence type="ECO:0000256" key="1">
    <source>
        <dbReference type="ARBA" id="ARBA00008754"/>
    </source>
</evidence>
<comment type="similarity">
    <text evidence="1">Belongs to the LacAB/RpiB family.</text>
</comment>
<gene>
    <name evidence="3" type="primary">derI</name>
    <name evidence="3" type="ORF">PAECIP111802_06648</name>
</gene>
<dbReference type="Pfam" id="PF02502">
    <property type="entry name" value="LacAB_rpiB"/>
    <property type="match status" value="1"/>
</dbReference>
<protein>
    <submittedName>
        <fullName evidence="3">D-erythrulose-4-phosphate isomerase</fullName>
        <ecNumber evidence="3">5.3.1.34</ecNumber>
    </submittedName>
</protein>
<dbReference type="GO" id="GO:0016853">
    <property type="term" value="F:isomerase activity"/>
    <property type="evidence" value="ECO:0007669"/>
    <property type="project" value="UniProtKB-KW"/>
</dbReference>
<dbReference type="NCBIfam" id="TIGR00689">
    <property type="entry name" value="rpiB_lacA_lacB"/>
    <property type="match status" value="1"/>
</dbReference>
<evidence type="ECO:0000313" key="3">
    <source>
        <dbReference type="EMBL" id="CAG7657185.1"/>
    </source>
</evidence>